<protein>
    <recommendedName>
        <fullName evidence="3">Peptidase C-terminal archaeal/bacterial domain-containing protein</fullName>
    </recommendedName>
</protein>
<dbReference type="GO" id="GO:0008237">
    <property type="term" value="F:metallopeptidase activity"/>
    <property type="evidence" value="ECO:0007669"/>
    <property type="project" value="InterPro"/>
</dbReference>
<organism evidence="1 2">
    <name type="scientific">Moorena producens PAL-8-15-08-1</name>
    <dbReference type="NCBI Taxonomy" id="1458985"/>
    <lineage>
        <taxon>Bacteria</taxon>
        <taxon>Bacillati</taxon>
        <taxon>Cyanobacteriota</taxon>
        <taxon>Cyanophyceae</taxon>
        <taxon>Coleofasciculales</taxon>
        <taxon>Coleofasciculaceae</taxon>
        <taxon>Moorena</taxon>
    </lineage>
</organism>
<dbReference type="Pfam" id="PF13582">
    <property type="entry name" value="Reprolysin_3"/>
    <property type="match status" value="1"/>
</dbReference>
<proteinExistence type="predicted"/>
<dbReference type="EMBL" id="CP017599">
    <property type="protein sequence ID" value="AOX01931.1"/>
    <property type="molecule type" value="Genomic_DNA"/>
</dbReference>
<dbReference type="Gene3D" id="3.40.390.10">
    <property type="entry name" value="Collagenase (Catalytic Domain)"/>
    <property type="match status" value="1"/>
</dbReference>
<evidence type="ECO:0000313" key="1">
    <source>
        <dbReference type="EMBL" id="AOX01931.1"/>
    </source>
</evidence>
<reference evidence="2" key="1">
    <citation type="submission" date="2016-10" db="EMBL/GenBank/DDBJ databases">
        <title>Comparative genomics uncovers the prolific and rare metabolic potential of the cyanobacterial genus Moorea.</title>
        <authorList>
            <person name="Leao T."/>
            <person name="Castelao G."/>
            <person name="Korobeynikov A."/>
            <person name="Monroe E.A."/>
            <person name="Podell S."/>
            <person name="Glukhov E."/>
            <person name="Allen E."/>
            <person name="Gerwick W.H."/>
            <person name="Gerwick L."/>
        </authorList>
    </citation>
    <scope>NUCLEOTIDE SEQUENCE [LARGE SCALE GENOMIC DNA]</scope>
    <source>
        <strain evidence="2">PAL-8-15-08-1</strain>
    </source>
</reference>
<dbReference type="InterPro" id="IPR024079">
    <property type="entry name" value="MetalloPept_cat_dom_sf"/>
</dbReference>
<dbReference type="AlphaFoldDB" id="A0A1D8TWA2"/>
<evidence type="ECO:0000313" key="2">
    <source>
        <dbReference type="Proteomes" id="UP000177870"/>
    </source>
</evidence>
<dbReference type="RefSeq" id="WP_070394359.1">
    <property type="nucleotide sequence ID" value="NZ_CP017599.1"/>
</dbReference>
<dbReference type="KEGG" id="mpro:BJP34_23095"/>
<evidence type="ECO:0008006" key="3">
    <source>
        <dbReference type="Google" id="ProtNLM"/>
    </source>
</evidence>
<dbReference type="OrthoDB" id="464425at2"/>
<sequence length="493" mass="53714">MGIFEDLGTFTSNFISRNGELRLLDRTDVFKFRVSNNGQIKLNLYHISAGDDANLRLYWDTKNNGILDFGDQNVARSLEGSKADDVINNSATNGTYFAQVRPYALGSNGIVSDDLELAESTTTIGIAATTKPNTYQPLSPNQVFSLNSNPDADHIIYLDFDGQTTTNTLWNQKFGSPIVTPAYDTDGNTSNFSTAETQTIWRIWQRVAEDFSPFNVNVTTAQPSDDQLKKTSASDSQWGIRVVIGGDGSWYQKGTGGLAYMDSFNWNTDTPVFIFSENRAGGSEKAVAEAISHEVGHSLGLTHDGNLTNHYYTGHDNGNVETGWAPIMGEGNDRNLTQWSKGEYTGASNQEDDLDIITGENGFGYRLDDYSNSRTSAAALSFNDGQVETYGIIEQNNDIDWFQFNSTTGNIALDIKPFERGPNLDILAKLYNASGQLISVSNPIGSLSASFNLDLNPGQYYLSIDGTGLGNLATGYSDYGSLGQYSITGGVAE</sequence>
<dbReference type="STRING" id="1458985.BJP34_23095"/>
<gene>
    <name evidence="1" type="ORF">BJP34_23095</name>
</gene>
<accession>A0A1D8TWA2</accession>
<dbReference type="Proteomes" id="UP000177870">
    <property type="component" value="Chromosome"/>
</dbReference>
<dbReference type="Gene3D" id="2.60.120.380">
    <property type="match status" value="2"/>
</dbReference>
<name>A0A1D8TWA2_9CYAN</name>
<dbReference type="SUPFAM" id="SSF55486">
    <property type="entry name" value="Metalloproteases ('zincins'), catalytic domain"/>
    <property type="match status" value="1"/>
</dbReference>